<dbReference type="InterPro" id="IPR002010">
    <property type="entry name" value="T3SS_IM_R"/>
</dbReference>
<feature type="transmembrane region" description="Helical" evidence="10">
    <location>
        <begin position="213"/>
        <end position="243"/>
    </location>
</feature>
<evidence type="ECO:0000256" key="2">
    <source>
        <dbReference type="ARBA" id="ARBA00009772"/>
    </source>
</evidence>
<evidence type="ECO:0000313" key="12">
    <source>
        <dbReference type="Proteomes" id="UP001242480"/>
    </source>
</evidence>
<dbReference type="Pfam" id="PF01311">
    <property type="entry name" value="Bac_export_1"/>
    <property type="match status" value="1"/>
</dbReference>
<keyword evidence="5 10" id="KW-0812">Transmembrane</keyword>
<dbReference type="InterPro" id="IPR006303">
    <property type="entry name" value="FliR"/>
</dbReference>
<keyword evidence="11" id="KW-0282">Flagellum</keyword>
<evidence type="ECO:0000256" key="7">
    <source>
        <dbReference type="ARBA" id="ARBA00023136"/>
    </source>
</evidence>
<dbReference type="EMBL" id="JAUSVX010000009">
    <property type="protein sequence ID" value="MDQ0471418.1"/>
    <property type="molecule type" value="Genomic_DNA"/>
</dbReference>
<comment type="function">
    <text evidence="1 10">Role in flagellar biosynthesis.</text>
</comment>
<dbReference type="Proteomes" id="UP001242480">
    <property type="component" value="Unassembled WGS sequence"/>
</dbReference>
<dbReference type="PANTHER" id="PTHR30065">
    <property type="entry name" value="FLAGELLAR BIOSYNTHETIC PROTEIN FLIR"/>
    <property type="match status" value="1"/>
</dbReference>
<accession>A0ABU0JDE1</accession>
<sequence>MTLTLDLLPRIAAVFMLMMARIGTMVMLMPGLGETSVPQRLRLSIALALTLMFFPLVSDAYRVEMTLPALLRLLAGELAVGFVIGATGRMLMGGLQTAGTVIANQLGLGFVTTVDPTQGQQGAIFSGFLALLAVTLIFASDLHHLVIAALYDSYTLFAPGTLPNAGDAAQMILQTVAGAFRIAIQISAPFLVFGLIFNAGLAVLSKLMPQMQVFFIALPATIMLGLLLFAFVVATMMLVWLGYLQAGLQAFVTR</sequence>
<dbReference type="NCBIfam" id="TIGR01400">
    <property type="entry name" value="fliR"/>
    <property type="match status" value="1"/>
</dbReference>
<feature type="transmembrane region" description="Helical" evidence="10">
    <location>
        <begin position="69"/>
        <end position="87"/>
    </location>
</feature>
<keyword evidence="11" id="KW-0966">Cell projection</keyword>
<protein>
    <recommendedName>
        <fullName evidence="3 9">Flagellar biosynthetic protein FliR</fullName>
    </recommendedName>
</protein>
<keyword evidence="6 10" id="KW-1133">Transmembrane helix</keyword>
<keyword evidence="11" id="KW-0969">Cilium</keyword>
<keyword evidence="8 10" id="KW-0975">Bacterial flagellum</keyword>
<feature type="transmembrane region" description="Helical" evidence="10">
    <location>
        <begin position="41"/>
        <end position="57"/>
    </location>
</feature>
<dbReference type="PRINTS" id="PR00953">
    <property type="entry name" value="TYPE3IMRPROT"/>
</dbReference>
<keyword evidence="4 10" id="KW-1003">Cell membrane</keyword>
<reference evidence="11 12" key="1">
    <citation type="submission" date="2023-07" db="EMBL/GenBank/DDBJ databases">
        <title>Genomic Encyclopedia of Type Strains, Phase IV (KMG-IV): sequencing the most valuable type-strain genomes for metagenomic binning, comparative biology and taxonomic classification.</title>
        <authorList>
            <person name="Goeker M."/>
        </authorList>
    </citation>
    <scope>NUCLEOTIDE SEQUENCE [LARGE SCALE GENOMIC DNA]</scope>
    <source>
        <strain evidence="11 12">DSM 19619</strain>
    </source>
</reference>
<name>A0ABU0JDE1_9HYPH</name>
<feature type="transmembrane region" description="Helical" evidence="10">
    <location>
        <begin position="171"/>
        <end position="201"/>
    </location>
</feature>
<evidence type="ECO:0000256" key="1">
    <source>
        <dbReference type="ARBA" id="ARBA00002578"/>
    </source>
</evidence>
<evidence type="ECO:0000256" key="8">
    <source>
        <dbReference type="ARBA" id="ARBA00023143"/>
    </source>
</evidence>
<feature type="transmembrane region" description="Helical" evidence="10">
    <location>
        <begin position="128"/>
        <end position="151"/>
    </location>
</feature>
<comment type="similarity">
    <text evidence="2 10">Belongs to the FliR/MopE/SpaR family.</text>
</comment>
<dbReference type="RefSeq" id="WP_307276533.1">
    <property type="nucleotide sequence ID" value="NZ_JAUSVX010000009.1"/>
</dbReference>
<keyword evidence="12" id="KW-1185">Reference proteome</keyword>
<evidence type="ECO:0000256" key="6">
    <source>
        <dbReference type="ARBA" id="ARBA00022989"/>
    </source>
</evidence>
<evidence type="ECO:0000256" key="9">
    <source>
        <dbReference type="NCBIfam" id="TIGR01400"/>
    </source>
</evidence>
<evidence type="ECO:0000256" key="5">
    <source>
        <dbReference type="ARBA" id="ARBA00022692"/>
    </source>
</evidence>
<gene>
    <name evidence="11" type="ORF">QO011_004443</name>
</gene>
<keyword evidence="7 10" id="KW-0472">Membrane</keyword>
<evidence type="ECO:0000256" key="10">
    <source>
        <dbReference type="RuleBase" id="RU362071"/>
    </source>
</evidence>
<dbReference type="PANTHER" id="PTHR30065:SF8">
    <property type="entry name" value="FLAGELLAR BIOSYNTHETIC PROTEIN FLIR"/>
    <property type="match status" value="1"/>
</dbReference>
<comment type="subcellular location">
    <subcellularLocation>
        <location evidence="10">Cell membrane</location>
        <topology evidence="10">Multi-pass membrane protein</topology>
    </subcellularLocation>
    <subcellularLocation>
        <location evidence="10">Bacterial flagellum basal body</location>
    </subcellularLocation>
</comment>
<evidence type="ECO:0000256" key="3">
    <source>
        <dbReference type="ARBA" id="ARBA00021717"/>
    </source>
</evidence>
<organism evidence="11 12">
    <name type="scientific">Labrys wisconsinensis</name>
    <dbReference type="NCBI Taxonomy" id="425677"/>
    <lineage>
        <taxon>Bacteria</taxon>
        <taxon>Pseudomonadati</taxon>
        <taxon>Pseudomonadota</taxon>
        <taxon>Alphaproteobacteria</taxon>
        <taxon>Hyphomicrobiales</taxon>
        <taxon>Xanthobacteraceae</taxon>
        <taxon>Labrys</taxon>
    </lineage>
</organism>
<feature type="transmembrane region" description="Helical" evidence="10">
    <location>
        <begin position="12"/>
        <end position="29"/>
    </location>
</feature>
<proteinExistence type="inferred from homology"/>
<comment type="caution">
    <text evidence="11">The sequence shown here is derived from an EMBL/GenBank/DDBJ whole genome shotgun (WGS) entry which is preliminary data.</text>
</comment>
<evidence type="ECO:0000313" key="11">
    <source>
        <dbReference type="EMBL" id="MDQ0471418.1"/>
    </source>
</evidence>
<evidence type="ECO:0000256" key="4">
    <source>
        <dbReference type="ARBA" id="ARBA00022475"/>
    </source>
</evidence>